<dbReference type="SUPFAM" id="SSF81631">
    <property type="entry name" value="PAP/OAS1 substrate-binding domain"/>
    <property type="match status" value="1"/>
</dbReference>
<dbReference type="SUPFAM" id="SSF81301">
    <property type="entry name" value="Nucleotidyltransferase"/>
    <property type="match status" value="1"/>
</dbReference>
<keyword evidence="1" id="KW-0548">Nucleotidyltransferase</keyword>
<dbReference type="Gene3D" id="3.30.460.10">
    <property type="entry name" value="Beta Polymerase, domain 2"/>
    <property type="match status" value="1"/>
</dbReference>
<reference evidence="1 2" key="1">
    <citation type="submission" date="2018-06" db="EMBL/GenBank/DDBJ databases">
        <authorList>
            <consortium name="Pathogen Informatics"/>
            <person name="Doyle S."/>
        </authorList>
    </citation>
    <scope>NUCLEOTIDE SEQUENCE [LARGE SCALE GENOMIC DNA]</scope>
    <source>
        <strain evidence="1 2">NCTC12360</strain>
    </source>
</reference>
<keyword evidence="1" id="KW-0808">Transferase</keyword>
<protein>
    <submittedName>
        <fullName evidence="1">Streptomycin adenylyltransferase</fullName>
        <ecNumber evidence="1">2.7.7.-</ecNumber>
    </submittedName>
</protein>
<proteinExistence type="predicted"/>
<dbReference type="RefSeq" id="WP_060813369.1">
    <property type="nucleotide sequence ID" value="NZ_JAJGOJ010000001.1"/>
</dbReference>
<dbReference type="InterPro" id="IPR007530">
    <property type="entry name" value="Aminoglycoside_adenylylTfrase"/>
</dbReference>
<keyword evidence="2" id="KW-1185">Reference proteome</keyword>
<dbReference type="PIRSF" id="PIRSF000812">
    <property type="entry name" value="AAD"/>
    <property type="match status" value="1"/>
</dbReference>
<dbReference type="Proteomes" id="UP000254807">
    <property type="component" value="Unassembled WGS sequence"/>
</dbReference>
<name>A0A376H0L4_ENTGA</name>
<dbReference type="Gene3D" id="1.20.120.330">
    <property type="entry name" value="Nucleotidyltransferases domain 2"/>
    <property type="match status" value="1"/>
</dbReference>
<dbReference type="InterPro" id="IPR043519">
    <property type="entry name" value="NT_sf"/>
</dbReference>
<dbReference type="EMBL" id="UFYW01000001">
    <property type="protein sequence ID" value="STD81938.1"/>
    <property type="molecule type" value="Genomic_DNA"/>
</dbReference>
<dbReference type="AlphaFoldDB" id="A0A376H0L4"/>
<evidence type="ECO:0000313" key="1">
    <source>
        <dbReference type="EMBL" id="STD81938.1"/>
    </source>
</evidence>
<sequence>MRNEAEMIAVILRVGQKIGVQAIAISGSRREPNAISDRFQDYDIVYIVDNMQELIAEPSWLEEFGQIMIMQTPESSVLSQPSLGGRFTFLMHFEDGNRIDLMLCPVELIHLLQAEPFLERLYDPKELLEGMTVPDASIFFIKPPTEKAFHDSCNEFWWVATYVVKGLVRNQLFYAADHLYQICWQELLRQYDWYLAHQADYRLSTGKNHKYLQSYLSEEEYERLTALCFSSVEACGESLWKIVQLFDEIARYVSRQHHFLYHEDEASKVMKYVQKWHSRKWREEPAK</sequence>
<dbReference type="GO" id="GO:0016779">
    <property type="term" value="F:nucleotidyltransferase activity"/>
    <property type="evidence" value="ECO:0007669"/>
    <property type="project" value="UniProtKB-KW"/>
</dbReference>
<dbReference type="EC" id="2.7.7.-" evidence="1"/>
<dbReference type="Pfam" id="PF04439">
    <property type="entry name" value="Adenyl_transf"/>
    <property type="match status" value="1"/>
</dbReference>
<evidence type="ECO:0000313" key="2">
    <source>
        <dbReference type="Proteomes" id="UP000254807"/>
    </source>
</evidence>
<organism evidence="1 2">
    <name type="scientific">Enterococcus gallinarum</name>
    <dbReference type="NCBI Taxonomy" id="1353"/>
    <lineage>
        <taxon>Bacteria</taxon>
        <taxon>Bacillati</taxon>
        <taxon>Bacillota</taxon>
        <taxon>Bacilli</taxon>
        <taxon>Lactobacillales</taxon>
        <taxon>Enterococcaceae</taxon>
        <taxon>Enterococcus</taxon>
    </lineage>
</organism>
<gene>
    <name evidence="1" type="primary">aadK</name>
    <name evidence="1" type="ORF">NCTC12360_00355</name>
</gene>
<accession>A0A376H0L4</accession>